<name>A0A0D3JAU5_EMIH1</name>
<evidence type="ECO:0000313" key="4">
    <source>
        <dbReference type="Proteomes" id="UP000013827"/>
    </source>
</evidence>
<dbReference type="HOGENOM" id="CLU_2125767_0_0_1"/>
<dbReference type="Pfam" id="PF13692">
    <property type="entry name" value="Glyco_trans_1_4"/>
    <property type="match status" value="1"/>
</dbReference>
<evidence type="ECO:0008006" key="5">
    <source>
        <dbReference type="Google" id="ProtNLM"/>
    </source>
</evidence>
<proteinExistence type="predicted"/>
<protein>
    <recommendedName>
        <fullName evidence="5">Glycosyl transferase family 1 domain-containing protein</fullName>
    </recommendedName>
</protein>
<dbReference type="KEGG" id="ehx:EMIHUDRAFT_255459"/>
<dbReference type="Gene3D" id="3.40.50.2000">
    <property type="entry name" value="Glycogen Phosphorylase B"/>
    <property type="match status" value="1"/>
</dbReference>
<reference evidence="3" key="2">
    <citation type="submission" date="2024-10" db="UniProtKB">
        <authorList>
            <consortium name="EnsemblProtists"/>
        </authorList>
    </citation>
    <scope>IDENTIFICATION</scope>
</reference>
<dbReference type="Proteomes" id="UP000013827">
    <property type="component" value="Unassembled WGS sequence"/>
</dbReference>
<sequence>MFVFLGRLAPQKGVHLLLDCVGPLVRATAGRAHVLASPYARRCAAQMAQLRASVGARSFRCGGGGAFVSAAADFGVMPSLCEPSGLVGEEFLAAGTPLVCAATGGMRGRVSSSS</sequence>
<keyword evidence="4" id="KW-1185">Reference proteome</keyword>
<dbReference type="SUPFAM" id="SSF53756">
    <property type="entry name" value="UDP-Glycosyltransferase/glycogen phosphorylase"/>
    <property type="match status" value="1"/>
</dbReference>
<dbReference type="EnsemblProtists" id="EOD20630">
    <property type="protein sequence ID" value="EOD20630"/>
    <property type="gene ID" value="EMIHUDRAFT_255459"/>
</dbReference>
<accession>A0A0D3JAU5</accession>
<organism evidence="3 4">
    <name type="scientific">Emiliania huxleyi (strain CCMP1516)</name>
    <dbReference type="NCBI Taxonomy" id="280463"/>
    <lineage>
        <taxon>Eukaryota</taxon>
        <taxon>Haptista</taxon>
        <taxon>Haptophyta</taxon>
        <taxon>Prymnesiophyceae</taxon>
        <taxon>Isochrysidales</taxon>
        <taxon>Noelaerhabdaceae</taxon>
        <taxon>Emiliania</taxon>
    </lineage>
</organism>
<evidence type="ECO:0000313" key="3">
    <source>
        <dbReference type="EnsemblProtists" id="EOD20630"/>
    </source>
</evidence>
<dbReference type="STRING" id="2903.R1E1D5"/>
<keyword evidence="2" id="KW-0035">Amyloplast</keyword>
<dbReference type="AlphaFoldDB" id="A0A0D3JAU5"/>
<dbReference type="PANTHER" id="PTHR45825:SF11">
    <property type="entry name" value="ALPHA AMYLASE DOMAIN-CONTAINING PROTEIN"/>
    <property type="match status" value="1"/>
</dbReference>
<reference evidence="4" key="1">
    <citation type="journal article" date="2013" name="Nature">
        <title>Pan genome of the phytoplankton Emiliania underpins its global distribution.</title>
        <authorList>
            <person name="Read B.A."/>
            <person name="Kegel J."/>
            <person name="Klute M.J."/>
            <person name="Kuo A."/>
            <person name="Lefebvre S.C."/>
            <person name="Maumus F."/>
            <person name="Mayer C."/>
            <person name="Miller J."/>
            <person name="Monier A."/>
            <person name="Salamov A."/>
            <person name="Young J."/>
            <person name="Aguilar M."/>
            <person name="Claverie J.M."/>
            <person name="Frickenhaus S."/>
            <person name="Gonzalez K."/>
            <person name="Herman E.K."/>
            <person name="Lin Y.C."/>
            <person name="Napier J."/>
            <person name="Ogata H."/>
            <person name="Sarno A.F."/>
            <person name="Shmutz J."/>
            <person name="Schroeder D."/>
            <person name="de Vargas C."/>
            <person name="Verret F."/>
            <person name="von Dassow P."/>
            <person name="Valentin K."/>
            <person name="Van de Peer Y."/>
            <person name="Wheeler G."/>
            <person name="Dacks J.B."/>
            <person name="Delwiche C.F."/>
            <person name="Dyhrman S.T."/>
            <person name="Glockner G."/>
            <person name="John U."/>
            <person name="Richards T."/>
            <person name="Worden A.Z."/>
            <person name="Zhang X."/>
            <person name="Grigoriev I.V."/>
            <person name="Allen A.E."/>
            <person name="Bidle K."/>
            <person name="Borodovsky M."/>
            <person name="Bowler C."/>
            <person name="Brownlee C."/>
            <person name="Cock J.M."/>
            <person name="Elias M."/>
            <person name="Gladyshev V.N."/>
            <person name="Groth M."/>
            <person name="Guda C."/>
            <person name="Hadaegh A."/>
            <person name="Iglesias-Rodriguez M.D."/>
            <person name="Jenkins J."/>
            <person name="Jones B.M."/>
            <person name="Lawson T."/>
            <person name="Leese F."/>
            <person name="Lindquist E."/>
            <person name="Lobanov A."/>
            <person name="Lomsadze A."/>
            <person name="Malik S.B."/>
            <person name="Marsh M.E."/>
            <person name="Mackinder L."/>
            <person name="Mock T."/>
            <person name="Mueller-Roeber B."/>
            <person name="Pagarete A."/>
            <person name="Parker M."/>
            <person name="Probert I."/>
            <person name="Quesneville H."/>
            <person name="Raines C."/>
            <person name="Rensing S.A."/>
            <person name="Riano-Pachon D.M."/>
            <person name="Richier S."/>
            <person name="Rokitta S."/>
            <person name="Shiraiwa Y."/>
            <person name="Soanes D.M."/>
            <person name="van der Giezen M."/>
            <person name="Wahlund T.M."/>
            <person name="Williams B."/>
            <person name="Wilson W."/>
            <person name="Wolfe G."/>
            <person name="Wurch L.L."/>
        </authorList>
    </citation>
    <scope>NUCLEOTIDE SEQUENCE</scope>
</reference>
<comment type="subcellular location">
    <subcellularLocation>
        <location evidence="1">Plastid</location>
        <location evidence="1">Amyloplast</location>
    </subcellularLocation>
</comment>
<evidence type="ECO:0000256" key="1">
    <source>
        <dbReference type="ARBA" id="ARBA00004602"/>
    </source>
</evidence>
<dbReference type="GeneID" id="17266177"/>
<dbReference type="PANTHER" id="PTHR45825">
    <property type="entry name" value="GRANULE-BOUND STARCH SYNTHASE 1, CHLOROPLASTIC/AMYLOPLASTIC"/>
    <property type="match status" value="1"/>
</dbReference>
<dbReference type="PaxDb" id="2903-EOD20630"/>
<dbReference type="RefSeq" id="XP_005773059.1">
    <property type="nucleotide sequence ID" value="XM_005773002.1"/>
</dbReference>
<keyword evidence="2" id="KW-0934">Plastid</keyword>
<evidence type="ECO:0000256" key="2">
    <source>
        <dbReference type="ARBA" id="ARBA00023234"/>
    </source>
</evidence>